<proteinExistence type="predicted"/>
<sequence>MILPVTRRLRNSRACPLLEESVDGSTLSGGGMDAGKIGVKSDETSWNGMSASGSGCTLRQGKGNQSLLSTVQTYDSVSGVEGDDQGGGGMTIGEGMVGETASVFGSASTAQNLRKSDIEQRPTQDIVGTSICDIATARERRTAERCHRDFESGVDVVEGFERVTHD</sequence>
<organism evidence="1 2">
    <name type="scientific">Tremella mesenterica</name>
    <name type="common">Jelly fungus</name>
    <dbReference type="NCBI Taxonomy" id="5217"/>
    <lineage>
        <taxon>Eukaryota</taxon>
        <taxon>Fungi</taxon>
        <taxon>Dikarya</taxon>
        <taxon>Basidiomycota</taxon>
        <taxon>Agaricomycotina</taxon>
        <taxon>Tremellomycetes</taxon>
        <taxon>Tremellales</taxon>
        <taxon>Tremellaceae</taxon>
        <taxon>Tremella</taxon>
    </lineage>
</organism>
<accession>A0A4Q1BWM6</accession>
<protein>
    <submittedName>
        <fullName evidence="1">Uncharacterized protein</fullName>
    </submittedName>
</protein>
<dbReference type="EMBL" id="SDIL01000001">
    <property type="protein sequence ID" value="RXK42583.1"/>
    <property type="molecule type" value="Genomic_DNA"/>
</dbReference>
<dbReference type="InParanoid" id="A0A4Q1BWM6"/>
<dbReference type="Proteomes" id="UP000289152">
    <property type="component" value="Unassembled WGS sequence"/>
</dbReference>
<evidence type="ECO:0000313" key="1">
    <source>
        <dbReference type="EMBL" id="RXK42583.1"/>
    </source>
</evidence>
<reference evidence="1 2" key="1">
    <citation type="submission" date="2016-06" db="EMBL/GenBank/DDBJ databases">
        <title>Evolution of pathogenesis and genome organization in the Tremellales.</title>
        <authorList>
            <person name="Cuomo C."/>
            <person name="Litvintseva A."/>
            <person name="Heitman J."/>
            <person name="Chen Y."/>
            <person name="Sun S."/>
            <person name="Springer D."/>
            <person name="Dromer F."/>
            <person name="Young S."/>
            <person name="Zeng Q."/>
            <person name="Chapman S."/>
            <person name="Gujja S."/>
            <person name="Saif S."/>
            <person name="Birren B."/>
        </authorList>
    </citation>
    <scope>NUCLEOTIDE SEQUENCE [LARGE SCALE GENOMIC DNA]</scope>
    <source>
        <strain evidence="1 2">ATCC 28783</strain>
    </source>
</reference>
<gene>
    <name evidence="1" type="ORF">M231_00137</name>
</gene>
<keyword evidence="2" id="KW-1185">Reference proteome</keyword>
<evidence type="ECO:0000313" key="2">
    <source>
        <dbReference type="Proteomes" id="UP000289152"/>
    </source>
</evidence>
<comment type="caution">
    <text evidence="1">The sequence shown here is derived from an EMBL/GenBank/DDBJ whole genome shotgun (WGS) entry which is preliminary data.</text>
</comment>
<name>A0A4Q1BWM6_TREME</name>
<dbReference type="AlphaFoldDB" id="A0A4Q1BWM6"/>